<sequence>MEITCVCCNKTKDKISRILYSKEECELQVIFYYKLPTEMIRTIGEYLYQPELIKINHKTKRRNPLWSQYIAADRPSEDFYEIDDIIMEDKETFNCSSCFLYNFIKYKQKNPNTMPRIRNDIHWFNNNLKRNEIITIFKEYFDDIYKFELPATYNMYFYRSFGLTLLKKNGEKIIEEIELEQTAIQTNKETIINNDEIIKIIIPEK</sequence>
<proteinExistence type="predicted"/>
<evidence type="ECO:0000313" key="1">
    <source>
        <dbReference type="EMBL" id="QHT94160.1"/>
    </source>
</evidence>
<organism evidence="1">
    <name type="scientific">viral metagenome</name>
    <dbReference type="NCBI Taxonomy" id="1070528"/>
    <lineage>
        <taxon>unclassified sequences</taxon>
        <taxon>metagenomes</taxon>
        <taxon>organismal metagenomes</taxon>
    </lineage>
</organism>
<dbReference type="EMBL" id="MN740216">
    <property type="protein sequence ID" value="QHT94160.1"/>
    <property type="molecule type" value="Genomic_DNA"/>
</dbReference>
<reference evidence="1" key="1">
    <citation type="journal article" date="2020" name="Nature">
        <title>Giant virus diversity and host interactions through global metagenomics.</title>
        <authorList>
            <person name="Schulz F."/>
            <person name="Roux S."/>
            <person name="Paez-Espino D."/>
            <person name="Jungbluth S."/>
            <person name="Walsh D.A."/>
            <person name="Denef V.J."/>
            <person name="McMahon K.D."/>
            <person name="Konstantinidis K.T."/>
            <person name="Eloe-Fadrosh E.A."/>
            <person name="Kyrpides N.C."/>
            <person name="Woyke T."/>
        </authorList>
    </citation>
    <scope>NUCLEOTIDE SEQUENCE</scope>
    <source>
        <strain evidence="1">GVMAG-M-3300024258-14</strain>
    </source>
</reference>
<dbReference type="AlphaFoldDB" id="A0A6C0INJ8"/>
<protein>
    <submittedName>
        <fullName evidence="1">Uncharacterized protein</fullName>
    </submittedName>
</protein>
<name>A0A6C0INJ8_9ZZZZ</name>
<accession>A0A6C0INJ8</accession>